<evidence type="ECO:0000313" key="2">
    <source>
        <dbReference type="Proteomes" id="UP000253410"/>
    </source>
</evidence>
<protein>
    <submittedName>
        <fullName evidence="1">Uncharacterized protein</fullName>
    </submittedName>
</protein>
<gene>
    <name evidence="1" type="ORF">DF182_14240</name>
</gene>
<name>A0A365Y577_9BACT</name>
<organism evidence="1 2">
    <name type="scientific">Chitinophaga flava</name>
    <dbReference type="NCBI Taxonomy" id="2259036"/>
    <lineage>
        <taxon>Bacteria</taxon>
        <taxon>Pseudomonadati</taxon>
        <taxon>Bacteroidota</taxon>
        <taxon>Chitinophagia</taxon>
        <taxon>Chitinophagales</taxon>
        <taxon>Chitinophagaceae</taxon>
        <taxon>Chitinophaga</taxon>
    </lineage>
</organism>
<evidence type="ECO:0000313" key="1">
    <source>
        <dbReference type="EMBL" id="RBL93660.1"/>
    </source>
</evidence>
<accession>A0A365Y577</accession>
<reference evidence="1 2" key="1">
    <citation type="submission" date="2018-05" db="EMBL/GenBank/DDBJ databases">
        <title>Chitinophaga sp. K3CV102501T nov., isolated from isolated from a monsoon evergreen broad-leaved forest soil.</title>
        <authorList>
            <person name="Lv Y."/>
        </authorList>
    </citation>
    <scope>NUCLEOTIDE SEQUENCE [LARGE SCALE GENOMIC DNA]</scope>
    <source>
        <strain evidence="1 2">GDMCC 1.1325</strain>
    </source>
</reference>
<dbReference type="Proteomes" id="UP000253410">
    <property type="component" value="Unassembled WGS sequence"/>
</dbReference>
<dbReference type="EMBL" id="QFFJ01000001">
    <property type="protein sequence ID" value="RBL93660.1"/>
    <property type="molecule type" value="Genomic_DNA"/>
</dbReference>
<keyword evidence="2" id="KW-1185">Reference proteome</keyword>
<proteinExistence type="predicted"/>
<dbReference type="RefSeq" id="WP_113616253.1">
    <property type="nucleotide sequence ID" value="NZ_QFFJ01000001.1"/>
</dbReference>
<sequence length="107" mass="11514">MRSFIALMACIGCIAWVHSCDKRLLGVKVTRNSGGNLQLPVDVPAIASNQEAPQKIFATASRPAVHTTPSKPTIAKKRHHAVPPADSLWNGLVASKHSNFLLNNLIP</sequence>
<comment type="caution">
    <text evidence="1">The sequence shown here is derived from an EMBL/GenBank/DDBJ whole genome shotgun (WGS) entry which is preliminary data.</text>
</comment>
<dbReference type="OrthoDB" id="674210at2"/>
<dbReference type="AlphaFoldDB" id="A0A365Y577"/>